<evidence type="ECO:0000256" key="1">
    <source>
        <dbReference type="SAM" id="Phobius"/>
    </source>
</evidence>
<dbReference type="WBParaSite" id="ALUE_0002244601-mRNA-1">
    <property type="protein sequence ID" value="ALUE_0002244601-mRNA-1"/>
    <property type="gene ID" value="ALUE_0002244601"/>
</dbReference>
<protein>
    <submittedName>
        <fullName evidence="3">Secreted protein</fullName>
    </submittedName>
</protein>
<keyword evidence="1" id="KW-1133">Transmembrane helix</keyword>
<keyword evidence="1" id="KW-0472">Membrane</keyword>
<keyword evidence="1" id="KW-0812">Transmembrane</keyword>
<keyword evidence="2" id="KW-1185">Reference proteome</keyword>
<evidence type="ECO:0000313" key="3">
    <source>
        <dbReference type="WBParaSite" id="ALUE_0002244601-mRNA-1"/>
    </source>
</evidence>
<dbReference type="AlphaFoldDB" id="A0A0M3IUL8"/>
<reference evidence="3" key="1">
    <citation type="submission" date="2017-02" db="UniProtKB">
        <authorList>
            <consortium name="WormBaseParasite"/>
        </authorList>
    </citation>
    <scope>IDENTIFICATION</scope>
</reference>
<accession>A0A0M3IUL8</accession>
<feature type="transmembrane region" description="Helical" evidence="1">
    <location>
        <begin position="26"/>
        <end position="47"/>
    </location>
</feature>
<evidence type="ECO:0000313" key="2">
    <source>
        <dbReference type="Proteomes" id="UP000036681"/>
    </source>
</evidence>
<dbReference type="Proteomes" id="UP000036681">
    <property type="component" value="Unplaced"/>
</dbReference>
<sequence length="111" mass="12743">MRTRRANILRDKVSASVPLCGSRSVLLQPILVLELVVVCMSWMCIIVSDLRRSLFLRNSIGMVMSLQHLCRCIRTFWKRKNIYGGASLRPIFAFQYLTQWSSTEDLGGCIF</sequence>
<proteinExistence type="predicted"/>
<name>A0A0M3IUL8_ASCLU</name>
<organism evidence="2 3">
    <name type="scientific">Ascaris lumbricoides</name>
    <name type="common">Giant roundworm</name>
    <dbReference type="NCBI Taxonomy" id="6252"/>
    <lineage>
        <taxon>Eukaryota</taxon>
        <taxon>Metazoa</taxon>
        <taxon>Ecdysozoa</taxon>
        <taxon>Nematoda</taxon>
        <taxon>Chromadorea</taxon>
        <taxon>Rhabditida</taxon>
        <taxon>Spirurina</taxon>
        <taxon>Ascaridomorpha</taxon>
        <taxon>Ascaridoidea</taxon>
        <taxon>Ascarididae</taxon>
        <taxon>Ascaris</taxon>
    </lineage>
</organism>